<keyword evidence="1" id="KW-0175">Coiled coil</keyword>
<feature type="compositionally biased region" description="Basic and acidic residues" evidence="2">
    <location>
        <begin position="369"/>
        <end position="380"/>
    </location>
</feature>
<dbReference type="KEGG" id="bpg:Bathy12g02470"/>
<organism evidence="3 4">
    <name type="scientific">Bathycoccus prasinos</name>
    <dbReference type="NCBI Taxonomy" id="41875"/>
    <lineage>
        <taxon>Eukaryota</taxon>
        <taxon>Viridiplantae</taxon>
        <taxon>Chlorophyta</taxon>
        <taxon>Mamiellophyceae</taxon>
        <taxon>Mamiellales</taxon>
        <taxon>Bathycoccaceae</taxon>
        <taxon>Bathycoccus</taxon>
    </lineage>
</organism>
<evidence type="ECO:0000313" key="3">
    <source>
        <dbReference type="EMBL" id="CCO19078.1"/>
    </source>
</evidence>
<feature type="compositionally biased region" description="Basic and acidic residues" evidence="2">
    <location>
        <begin position="641"/>
        <end position="655"/>
    </location>
</feature>
<feature type="compositionally biased region" description="Basic and acidic residues" evidence="2">
    <location>
        <begin position="810"/>
        <end position="822"/>
    </location>
</feature>
<feature type="coiled-coil region" evidence="1">
    <location>
        <begin position="180"/>
        <end position="207"/>
    </location>
</feature>
<reference evidence="3 4" key="1">
    <citation type="submission" date="2011-10" db="EMBL/GenBank/DDBJ databases">
        <authorList>
            <person name="Genoscope - CEA"/>
        </authorList>
    </citation>
    <scope>NUCLEOTIDE SEQUENCE [LARGE SCALE GENOMIC DNA]</scope>
    <source>
        <strain evidence="3 4">RCC 1105</strain>
    </source>
</reference>
<sequence>MTDENKDGKRGEELKSVAKEFTHQASLKLAEFSNDERVSKNFDQTLDTASEYLLDESAEAKIKQKAKELMETSDLAKKLQLKSQDLFDNSLRKEEDIETAKRRASQVLEIAESLAAKSASTSQTASVFAEATANLKRLIETSENRKELAEAAKVLGKEVWEKLGSRASANSNVSSMKTTVDRLSSRVRELLRKLQEDKKKREEEAAMAAVMGLDGLSSPRGGTGSDGGSLMNSPRTPGGGLRSNNGASLDEKSNVNSRFKTLGEESQSIWRDIRGDEQINKLLKEEIVPGFNSLIRNAVEVSCELISKLELPRVDGIYDSPIGSVCYHVDNLHFSEFSIDKGALRVINHVNGEKHNSNNRKHHRKPHHHGQDEDGHHEYYDSEDDSEDDEDFENSYDDGSGYHQFNERNNSSNNNNNTGLHSTVEVRGIKTNMEEIEFAYCEHPRGWGVIDGEGLCTVKVDGARVGISYEIIINTPRLVQIVNQGVEIVKNETTRDELTAKFQASLEERRKGAAAEADENNSEFATPVLSPSGKNPHQDSSPSFQEAGGGGNKNNNFDLSTVDDALSSALDRAFGGGGAFGEPPESPEDTPPQSPNESSLDAREHQQHAYFQPRKPSFDGNMIRDKNENITSKSKSANDNNRYEKNGKSEQIDRQAQLEKNRKFVEDVLGAEFLGTDPVLTLRVHTTHIAVGKLDVEIGGTSAAWLYNMIALVLTEQLRGRIEERINNITVRQLARLSGAVAAYSAGLIQVEVMGDHSDSEDYDSDEEGLFSGMTGSLRENLGQWNEDWVCSHCPGEASEKLQSKRKFGSKTDLRRNSRGESMEMLPDVDAEDAKWEAFQNNNN</sequence>
<proteinExistence type="predicted"/>
<name>K8FBR2_9CHLO</name>
<feature type="compositionally biased region" description="Polar residues" evidence="2">
    <location>
        <begin position="532"/>
        <end position="544"/>
    </location>
</feature>
<dbReference type="EMBL" id="FO082267">
    <property type="protein sequence ID" value="CCO19078.1"/>
    <property type="molecule type" value="Genomic_DNA"/>
</dbReference>
<feature type="region of interest" description="Disordered" evidence="2">
    <location>
        <begin position="214"/>
        <end position="254"/>
    </location>
</feature>
<accession>K8FBR2</accession>
<feature type="region of interest" description="Disordered" evidence="2">
    <location>
        <begin position="801"/>
        <end position="829"/>
    </location>
</feature>
<evidence type="ECO:0000313" key="4">
    <source>
        <dbReference type="Proteomes" id="UP000198341"/>
    </source>
</evidence>
<feature type="region of interest" description="Disordered" evidence="2">
    <location>
        <begin position="353"/>
        <end position="421"/>
    </location>
</feature>
<dbReference type="OrthoDB" id="497374at2759"/>
<dbReference type="RefSeq" id="XP_007509963.1">
    <property type="nucleotide sequence ID" value="XM_007509901.1"/>
</dbReference>
<feature type="region of interest" description="Disordered" evidence="2">
    <location>
        <begin position="509"/>
        <end position="655"/>
    </location>
</feature>
<dbReference type="Proteomes" id="UP000198341">
    <property type="component" value="Chromosome 12"/>
</dbReference>
<feature type="compositionally biased region" description="Acidic residues" evidence="2">
    <location>
        <begin position="381"/>
        <end position="396"/>
    </location>
</feature>
<protein>
    <submittedName>
        <fullName evidence="3">Uncharacterized protein</fullName>
    </submittedName>
</protein>
<keyword evidence="4" id="KW-1185">Reference proteome</keyword>
<dbReference type="GeneID" id="19012453"/>
<evidence type="ECO:0000256" key="1">
    <source>
        <dbReference type="SAM" id="Coils"/>
    </source>
</evidence>
<feature type="compositionally biased region" description="Basic residues" evidence="2">
    <location>
        <begin position="357"/>
        <end position="368"/>
    </location>
</feature>
<feature type="compositionally biased region" description="Polar residues" evidence="2">
    <location>
        <begin position="629"/>
        <end position="640"/>
    </location>
</feature>
<gene>
    <name evidence="3" type="ordered locus">Bathy12g02470</name>
</gene>
<dbReference type="AlphaFoldDB" id="K8FBR2"/>
<evidence type="ECO:0000256" key="2">
    <source>
        <dbReference type="SAM" id="MobiDB-lite"/>
    </source>
</evidence>